<evidence type="ECO:0000313" key="2">
    <source>
        <dbReference type="Proteomes" id="UP000062260"/>
    </source>
</evidence>
<dbReference type="STRING" id="128944.AWM75_05760"/>
<sequence>MTDDLSGWAQDLVQAHIGQATSYQDQAYLSALLEMVVELDKRYNQAQAQLDGLAWNKQDW</sequence>
<reference evidence="2" key="2">
    <citation type="submission" date="2016-01" db="EMBL/GenBank/DDBJ databases">
        <title>Six Aerococcus type strain genome sequencing and assembly using PacBio and Illumina Hiseq.</title>
        <authorList>
            <person name="Carkaci D."/>
            <person name="Dargis R."/>
            <person name="Nielsen X.C."/>
            <person name="Skovgaard O."/>
            <person name="Fuursted K."/>
            <person name="Christensen J.J."/>
        </authorList>
    </citation>
    <scope>NUCLEOTIDE SEQUENCE [LARGE SCALE GENOMIC DNA]</scope>
    <source>
        <strain evidence="2">CCUG42038B</strain>
    </source>
</reference>
<proteinExistence type="predicted"/>
<dbReference type="RefSeq" id="WP_067979484.1">
    <property type="nucleotide sequence ID" value="NZ_CP014163.1"/>
</dbReference>
<reference evidence="1 2" key="1">
    <citation type="journal article" date="2016" name="Genome Announc.">
        <title>Complete Genome Sequences of Aerococcus christensenii CCUG 28831T, Aerococcus sanguinicola CCUG 43001T, Aerococcus urinae CCUG 36881T, Aerococcus urinaeequi CCUG 28094T, Aerococcus urinaehominis CCUG 42038 BT, and Aerococcus viridans CCUG 4311T.</title>
        <authorList>
            <person name="Carkaci D."/>
            <person name="Dargis R."/>
            <person name="Nielsen X.C."/>
            <person name="Skovgaard O."/>
            <person name="Fuursted K."/>
            <person name="Christensen J.J."/>
        </authorList>
    </citation>
    <scope>NUCLEOTIDE SEQUENCE [LARGE SCALE GENOMIC DNA]</scope>
    <source>
        <strain evidence="1 2">CCUG42038B</strain>
    </source>
</reference>
<name>A0A0X8FMS9_9LACT</name>
<keyword evidence="2" id="KW-1185">Reference proteome</keyword>
<accession>A0A0X8FMS9</accession>
<gene>
    <name evidence="1" type="ORF">AWM75_05760</name>
</gene>
<protein>
    <submittedName>
        <fullName evidence="1">Uncharacterized protein</fullName>
    </submittedName>
</protein>
<dbReference type="AlphaFoldDB" id="A0A0X8FMS9"/>
<dbReference type="OrthoDB" id="2918624at2"/>
<dbReference type="KEGG" id="auh:AWM75_05760"/>
<evidence type="ECO:0000313" key="1">
    <source>
        <dbReference type="EMBL" id="AMB99532.1"/>
    </source>
</evidence>
<dbReference type="Proteomes" id="UP000062260">
    <property type="component" value="Chromosome"/>
</dbReference>
<dbReference type="EMBL" id="CP014163">
    <property type="protein sequence ID" value="AMB99532.1"/>
    <property type="molecule type" value="Genomic_DNA"/>
</dbReference>
<organism evidence="1 2">
    <name type="scientific">Aerococcus urinaehominis</name>
    <dbReference type="NCBI Taxonomy" id="128944"/>
    <lineage>
        <taxon>Bacteria</taxon>
        <taxon>Bacillati</taxon>
        <taxon>Bacillota</taxon>
        <taxon>Bacilli</taxon>
        <taxon>Lactobacillales</taxon>
        <taxon>Aerococcaceae</taxon>
        <taxon>Aerococcus</taxon>
    </lineage>
</organism>